<keyword evidence="2" id="KW-0238">DNA-binding</keyword>
<dbReference type="PANTHER" id="PTHR46796:SF15">
    <property type="entry name" value="BLL1074 PROTEIN"/>
    <property type="match status" value="1"/>
</dbReference>
<organism evidence="5 6">
    <name type="scientific">Asanoa iriomotensis</name>
    <dbReference type="NCBI Taxonomy" id="234613"/>
    <lineage>
        <taxon>Bacteria</taxon>
        <taxon>Bacillati</taxon>
        <taxon>Actinomycetota</taxon>
        <taxon>Actinomycetes</taxon>
        <taxon>Micromonosporales</taxon>
        <taxon>Micromonosporaceae</taxon>
        <taxon>Asanoa</taxon>
    </lineage>
</organism>
<keyword evidence="3" id="KW-0804">Transcription</keyword>
<evidence type="ECO:0000256" key="2">
    <source>
        <dbReference type="ARBA" id="ARBA00023125"/>
    </source>
</evidence>
<comment type="caution">
    <text evidence="5">The sequence shown here is derived from an EMBL/GenBank/DDBJ whole genome shotgun (WGS) entry which is preliminary data.</text>
</comment>
<protein>
    <submittedName>
        <fullName evidence="5">AraC family transcriptional regulator</fullName>
    </submittedName>
</protein>
<dbReference type="PANTHER" id="PTHR46796">
    <property type="entry name" value="HTH-TYPE TRANSCRIPTIONAL ACTIVATOR RHAS-RELATED"/>
    <property type="match status" value="1"/>
</dbReference>
<gene>
    <name evidence="5" type="ORF">Air01nite_39170</name>
</gene>
<dbReference type="PROSITE" id="PS01124">
    <property type="entry name" value="HTH_ARAC_FAMILY_2"/>
    <property type="match status" value="1"/>
</dbReference>
<dbReference type="RefSeq" id="WP_203704125.1">
    <property type="nucleotide sequence ID" value="NZ_BAAALU010000009.1"/>
</dbReference>
<dbReference type="EMBL" id="BONC01000026">
    <property type="protein sequence ID" value="GIF57822.1"/>
    <property type="molecule type" value="Genomic_DNA"/>
</dbReference>
<dbReference type="Gene3D" id="1.10.10.60">
    <property type="entry name" value="Homeodomain-like"/>
    <property type="match status" value="1"/>
</dbReference>
<evidence type="ECO:0000256" key="1">
    <source>
        <dbReference type="ARBA" id="ARBA00023015"/>
    </source>
</evidence>
<reference evidence="5 6" key="1">
    <citation type="submission" date="2021-01" db="EMBL/GenBank/DDBJ databases">
        <title>Whole genome shotgun sequence of Asanoa iriomotensis NBRC 100142.</title>
        <authorList>
            <person name="Komaki H."/>
            <person name="Tamura T."/>
        </authorList>
    </citation>
    <scope>NUCLEOTIDE SEQUENCE [LARGE SCALE GENOMIC DNA]</scope>
    <source>
        <strain evidence="5 6">NBRC 100142</strain>
    </source>
</reference>
<accession>A0ABQ4C4X4</accession>
<dbReference type="SMART" id="SM00342">
    <property type="entry name" value="HTH_ARAC"/>
    <property type="match status" value="1"/>
</dbReference>
<keyword evidence="1" id="KW-0805">Transcription regulation</keyword>
<proteinExistence type="predicted"/>
<dbReference type="InterPro" id="IPR050204">
    <property type="entry name" value="AraC_XylS_family_regulators"/>
</dbReference>
<name>A0ABQ4C4X4_9ACTN</name>
<keyword evidence="6" id="KW-1185">Reference proteome</keyword>
<dbReference type="Pfam" id="PF12833">
    <property type="entry name" value="HTH_18"/>
    <property type="match status" value="1"/>
</dbReference>
<evidence type="ECO:0000259" key="4">
    <source>
        <dbReference type="PROSITE" id="PS01124"/>
    </source>
</evidence>
<dbReference type="Proteomes" id="UP000624325">
    <property type="component" value="Unassembled WGS sequence"/>
</dbReference>
<sequence length="263" mass="27384">MELIHSVPLRPPEGACRATPGRPDPRLRPYVLGYGGFSSHTGAPLPHRVLPLSSTTLVIAFEGPFAVFSGPRAQATVDGRTTWGRGISVGLTPAGVSVLFGLPSSALVGQIVDWRDVLGPRADPLAERLFAAPSWPARFALLDAALLARLGAAAPPPVVSAAWSRLQGPRIAVSALADRLGVSRRALELGFRREIGLAPATVARVSRFQAALGLLTEGVGPARAATGAGYADQAHFTRSTRAMAGLTPAQLCAIVQYEPLPGA</sequence>
<feature type="domain" description="HTH araC/xylS-type" evidence="4">
    <location>
        <begin position="156"/>
        <end position="254"/>
    </location>
</feature>
<evidence type="ECO:0000313" key="5">
    <source>
        <dbReference type="EMBL" id="GIF57822.1"/>
    </source>
</evidence>
<evidence type="ECO:0000256" key="3">
    <source>
        <dbReference type="ARBA" id="ARBA00023163"/>
    </source>
</evidence>
<evidence type="ECO:0000313" key="6">
    <source>
        <dbReference type="Proteomes" id="UP000624325"/>
    </source>
</evidence>
<dbReference type="InterPro" id="IPR018060">
    <property type="entry name" value="HTH_AraC"/>
</dbReference>